<evidence type="ECO:0000259" key="5">
    <source>
        <dbReference type="SMART" id="SM00460"/>
    </source>
</evidence>
<dbReference type="SMART" id="SM00460">
    <property type="entry name" value="TGc"/>
    <property type="match status" value="1"/>
</dbReference>
<evidence type="ECO:0000313" key="7">
    <source>
        <dbReference type="Proteomes" id="UP000764110"/>
    </source>
</evidence>
<dbReference type="InterPro" id="IPR050883">
    <property type="entry name" value="PNGase"/>
</dbReference>
<dbReference type="GO" id="GO:0005829">
    <property type="term" value="C:cytosol"/>
    <property type="evidence" value="ECO:0007669"/>
    <property type="project" value="TreeGrafter"/>
</dbReference>
<dbReference type="EMBL" id="JACEFI010000007">
    <property type="protein sequence ID" value="KAH0597605.1"/>
    <property type="molecule type" value="Genomic_DNA"/>
</dbReference>
<feature type="region of interest" description="Disordered" evidence="4">
    <location>
        <begin position="436"/>
        <end position="455"/>
    </location>
</feature>
<accession>A0A9P8MC58</accession>
<organism evidence="6 7">
    <name type="scientific">Metarhizium humberi</name>
    <dbReference type="NCBI Taxonomy" id="2596975"/>
    <lineage>
        <taxon>Eukaryota</taxon>
        <taxon>Fungi</taxon>
        <taxon>Dikarya</taxon>
        <taxon>Ascomycota</taxon>
        <taxon>Pezizomycotina</taxon>
        <taxon>Sordariomycetes</taxon>
        <taxon>Hypocreomycetidae</taxon>
        <taxon>Hypocreales</taxon>
        <taxon>Clavicipitaceae</taxon>
        <taxon>Metarhizium</taxon>
    </lineage>
</organism>
<feature type="region of interest" description="Disordered" evidence="4">
    <location>
        <begin position="42"/>
        <end position="67"/>
    </location>
</feature>
<feature type="region of interest" description="Disordered" evidence="4">
    <location>
        <begin position="1"/>
        <end position="21"/>
    </location>
</feature>
<gene>
    <name evidence="6" type="ORF">MHUMG1_04984</name>
</gene>
<evidence type="ECO:0000256" key="1">
    <source>
        <dbReference type="ARBA" id="ARBA00009390"/>
    </source>
</evidence>
<dbReference type="GO" id="GO:0046872">
    <property type="term" value="F:metal ion binding"/>
    <property type="evidence" value="ECO:0007669"/>
    <property type="project" value="UniProtKB-KW"/>
</dbReference>
<comment type="caution">
    <text evidence="6">The sequence shown here is derived from an EMBL/GenBank/DDBJ whole genome shotgun (WGS) entry which is preliminary data.</text>
</comment>
<dbReference type="Proteomes" id="UP000764110">
    <property type="component" value="Unassembled WGS sequence"/>
</dbReference>
<keyword evidence="2" id="KW-0479">Metal-binding</keyword>
<comment type="similarity">
    <text evidence="1">Belongs to the transglutaminase-like superfamily. PNGase family.</text>
</comment>
<evidence type="ECO:0000256" key="2">
    <source>
        <dbReference type="ARBA" id="ARBA00022723"/>
    </source>
</evidence>
<keyword evidence="3" id="KW-0862">Zinc</keyword>
<sequence length="494" mass="56361">MEGRGTPFNSNPSSSDGQYGEEWARDLRLKFEGLLRDKRMNDLRSCTRNHSPRHQSPGLSGRASSANLAAHASFTDNRPATAHGSETPSTPPSYSCIRHLPKIPTAPAAGDRDSQKFRNLMISLSLTPTKYENPGLLDEALQTIPLDRIYSEAEEECQVLQAEAESMGDGRRPEWGYQDCVIRALLRYAQITTLYLFSYFVQLTDFRRYRWFKRSFFTWVNNPPCPVCLSPTIAQGMTAPTPEESACGALRVELYRCSAQNCGAYERFPRYGDVWRLLQTRRGRVGEWANCFSMLCRAVGGRVRWVWNAEDHVWTEVYSEHQRRWVHVDACEEAWDSPRLYTEGWGKKMSYCIAFSIDGATDVTRRYVRNNESAAERNRCPEEVMLYITQEIKNIRRSNMNKDERFRLEKEDQREDEELRGYVVASIAQAVTDLVPGASSSSSASTGRIVPSHGQDVKVPAEQLVQQTGSAAWLMAQQQARNQQFQPPRDPRQQ</sequence>
<dbReference type="SUPFAM" id="SSF54001">
    <property type="entry name" value="Cysteine proteinases"/>
    <property type="match status" value="1"/>
</dbReference>
<protein>
    <recommendedName>
        <fullName evidence="5">Transglutaminase-like domain-containing protein</fullName>
    </recommendedName>
</protein>
<proteinExistence type="inferred from homology"/>
<dbReference type="PANTHER" id="PTHR12143:SF19">
    <property type="entry name" value="PEPTIDE-N(4)-(N-ACETYL-BETA-GLUCOSAMINYL)ASPARAGINE AMIDASE"/>
    <property type="match status" value="1"/>
</dbReference>
<dbReference type="AlphaFoldDB" id="A0A9P8MC58"/>
<reference evidence="6 7" key="1">
    <citation type="submission" date="2020-07" db="EMBL/GenBank/DDBJ databases">
        <title>Metarhizium humberi genome.</title>
        <authorList>
            <person name="Lysoe E."/>
        </authorList>
    </citation>
    <scope>NUCLEOTIDE SEQUENCE [LARGE SCALE GENOMIC DNA]</scope>
    <source>
        <strain evidence="6 7">ESALQ1638</strain>
    </source>
</reference>
<dbReference type="GO" id="GO:0006516">
    <property type="term" value="P:glycoprotein catabolic process"/>
    <property type="evidence" value="ECO:0007669"/>
    <property type="project" value="TreeGrafter"/>
</dbReference>
<dbReference type="GO" id="GO:0000224">
    <property type="term" value="F:peptide-N4-(N-acetyl-beta-glucosaminyl)asparagine amidase activity"/>
    <property type="evidence" value="ECO:0007669"/>
    <property type="project" value="TreeGrafter"/>
</dbReference>
<dbReference type="PANTHER" id="PTHR12143">
    <property type="entry name" value="PEPTIDE N-GLYCANASE PNGASE -RELATED"/>
    <property type="match status" value="1"/>
</dbReference>
<dbReference type="GO" id="GO:0005634">
    <property type="term" value="C:nucleus"/>
    <property type="evidence" value="ECO:0007669"/>
    <property type="project" value="TreeGrafter"/>
</dbReference>
<dbReference type="Pfam" id="PF01841">
    <property type="entry name" value="Transglut_core"/>
    <property type="match status" value="1"/>
</dbReference>
<dbReference type="InterPro" id="IPR038765">
    <property type="entry name" value="Papain-like_cys_pep_sf"/>
</dbReference>
<dbReference type="InterPro" id="IPR002931">
    <property type="entry name" value="Transglutaminase-like"/>
</dbReference>
<feature type="compositionally biased region" description="Low complexity" evidence="4">
    <location>
        <begin position="476"/>
        <end position="487"/>
    </location>
</feature>
<dbReference type="FunFam" id="3.10.620.30:FF:000004">
    <property type="entry name" value="Peptidase (PNG1)"/>
    <property type="match status" value="1"/>
</dbReference>
<dbReference type="Gene3D" id="3.10.620.30">
    <property type="match status" value="2"/>
</dbReference>
<keyword evidence="7" id="KW-1185">Reference proteome</keyword>
<name>A0A9P8MC58_9HYPO</name>
<feature type="region of interest" description="Disordered" evidence="4">
    <location>
        <begin position="475"/>
        <end position="494"/>
    </location>
</feature>
<evidence type="ECO:0000256" key="3">
    <source>
        <dbReference type="ARBA" id="ARBA00022833"/>
    </source>
</evidence>
<evidence type="ECO:0000256" key="4">
    <source>
        <dbReference type="SAM" id="MobiDB-lite"/>
    </source>
</evidence>
<evidence type="ECO:0000313" key="6">
    <source>
        <dbReference type="EMBL" id="KAH0597605.1"/>
    </source>
</evidence>
<feature type="compositionally biased region" description="Polar residues" evidence="4">
    <location>
        <begin position="7"/>
        <end position="17"/>
    </location>
</feature>
<feature type="domain" description="Transglutaminase-like" evidence="5">
    <location>
        <begin position="277"/>
        <end position="332"/>
    </location>
</feature>